<dbReference type="Pfam" id="PF22117">
    <property type="entry name" value="Fer4_Nqo3"/>
    <property type="match status" value="1"/>
</dbReference>
<dbReference type="AlphaFoldDB" id="A0A9D7K6C8"/>
<evidence type="ECO:0000256" key="6">
    <source>
        <dbReference type="ARBA" id="ARBA00022723"/>
    </source>
</evidence>
<keyword evidence="3 12" id="KW-0004">4Fe-4S</keyword>
<keyword evidence="7 12" id="KW-1278">Translocase</keyword>
<keyword evidence="8 12" id="KW-0408">Iron</keyword>
<dbReference type="InterPro" id="IPR054351">
    <property type="entry name" value="NADH_UbQ_OxRdtase_ferredoxin"/>
</dbReference>
<dbReference type="Gene3D" id="3.30.200.210">
    <property type="match status" value="1"/>
</dbReference>
<dbReference type="Pfam" id="PF10588">
    <property type="entry name" value="NADH-G_4Fe-4S_3"/>
    <property type="match status" value="1"/>
</dbReference>
<dbReference type="Gene3D" id="3.40.50.740">
    <property type="match status" value="1"/>
</dbReference>
<dbReference type="EMBL" id="JADJUC010000030">
    <property type="protein sequence ID" value="MBK8525392.1"/>
    <property type="molecule type" value="Genomic_DNA"/>
</dbReference>
<evidence type="ECO:0000256" key="12">
    <source>
        <dbReference type="RuleBase" id="RU003525"/>
    </source>
</evidence>
<keyword evidence="9 12" id="KW-0411">Iron-sulfur</keyword>
<evidence type="ECO:0000313" key="17">
    <source>
        <dbReference type="Proteomes" id="UP000886689"/>
    </source>
</evidence>
<dbReference type="PROSITE" id="PS51839">
    <property type="entry name" value="4FE4S_HC3"/>
    <property type="match status" value="1"/>
</dbReference>
<comment type="catalytic activity">
    <reaction evidence="11 12">
        <text>a quinone + NADH + 5 H(+)(in) = a quinol + NAD(+) + 4 H(+)(out)</text>
        <dbReference type="Rhea" id="RHEA:57888"/>
        <dbReference type="ChEBI" id="CHEBI:15378"/>
        <dbReference type="ChEBI" id="CHEBI:24646"/>
        <dbReference type="ChEBI" id="CHEBI:57540"/>
        <dbReference type="ChEBI" id="CHEBI:57945"/>
        <dbReference type="ChEBI" id="CHEBI:132124"/>
    </reaction>
</comment>
<comment type="caution">
    <text evidence="16">The sequence shown here is derived from an EMBL/GenBank/DDBJ whole genome shotgun (WGS) entry which is preliminary data.</text>
</comment>
<dbReference type="CDD" id="cd00207">
    <property type="entry name" value="fer2"/>
    <property type="match status" value="1"/>
</dbReference>
<evidence type="ECO:0000256" key="10">
    <source>
        <dbReference type="ARBA" id="ARBA00023027"/>
    </source>
</evidence>
<dbReference type="InterPro" id="IPR006657">
    <property type="entry name" value="MoPterin_dinucl-bd_dom"/>
</dbReference>
<dbReference type="GO" id="GO:0048038">
    <property type="term" value="F:quinone binding"/>
    <property type="evidence" value="ECO:0007669"/>
    <property type="project" value="UniProtKB-UniRule"/>
</dbReference>
<dbReference type="Pfam" id="PF22151">
    <property type="entry name" value="Fer4_NDSU1"/>
    <property type="match status" value="1"/>
</dbReference>
<dbReference type="PROSITE" id="PS00643">
    <property type="entry name" value="COMPLEX1_75K_3"/>
    <property type="match status" value="1"/>
</dbReference>
<feature type="domain" description="4Fe-4S His(Cys)3-ligated-type" evidence="15">
    <location>
        <begin position="78"/>
        <end position="117"/>
    </location>
</feature>
<dbReference type="Pfam" id="PF00384">
    <property type="entry name" value="Molybdopterin"/>
    <property type="match status" value="1"/>
</dbReference>
<sequence length="776" mass="82624">MLEIEIDGKQVQVPDGSTVMDAAQQVGAYIPHFCYHKKLSIAANCRMCLVQVEKAPKPLPACATPVTNGMKVFTHSELAVKAQKGVMEFLLINHPLDCPVCDQGGECQLQDLAVGYGASSSRYQEEKRVVFHKNVGPLISMEEMSRCIHCTRCVRFGQEIGGIMEFGMGNRNMHSEITTFVGRSVDSELSGNMIDLCPVGALTSKPFRYAARSWELQRRKSVSPHDSVGANLVVQVKNNRVMRVLPRENEDVNECWISDKDRFSYESLNSDARLQKPMIRVDGQLREVEWNVALDYVAHALKDIVKEQGAGELGFLASPHATLEELVLLKKVASGLGSKNVDFRLRRRDFSADGKRAGTPWLGLKISEIKDLDAALVVGSFLRKDHPLLAQRLRQAAKKYTKVSLVTVAGDDPLIKLHGNVVVAPADLSLALAAIVKAVAQAKGAAVPAGLESIEPCEKSKAIAASLIEGEKRAIFLGNVAEQHADAAQLQALAQELANITGASFGFLGEAANSVGGYIAGAAGEGLSAYEMLAQPRKAYVVLGAELDLDAHNGAQAVAALKQAAFTVALSAFKDGAAAEYADALLPITPFTETSGTFVNTEGRVQSFNGVVKPLGDARPGWKVLRVLGNVLGLAGFDFQSSEAVRDSVIPAGTEFVSGLNNGISGHALTLGGSVGGLQRIADVPIHFADALARRSPALQMTRDAAAPTARLNAETAAQLGIAEGAQVRVRQGQGEALMVAKIDETVPAACVRVAAAHAATAALGDMFGQITVERA</sequence>
<comment type="cofactor">
    <cofactor evidence="1 12">
        <name>[4Fe-4S] cluster</name>
        <dbReference type="ChEBI" id="CHEBI:49883"/>
    </cofactor>
</comment>
<dbReference type="PROSITE" id="PS51085">
    <property type="entry name" value="2FE2S_FER_2"/>
    <property type="match status" value="1"/>
</dbReference>
<dbReference type="InterPro" id="IPR000283">
    <property type="entry name" value="NADH_UbQ_OxRdtase_75kDa_su_CS"/>
</dbReference>
<dbReference type="GO" id="GO:0046872">
    <property type="term" value="F:metal ion binding"/>
    <property type="evidence" value="ECO:0007669"/>
    <property type="project" value="UniProtKB-UniRule"/>
</dbReference>
<keyword evidence="6 12" id="KW-0479">Metal-binding</keyword>
<dbReference type="GO" id="GO:0042773">
    <property type="term" value="P:ATP synthesis coupled electron transport"/>
    <property type="evidence" value="ECO:0007669"/>
    <property type="project" value="InterPro"/>
</dbReference>
<comment type="similarity">
    <text evidence="2 12">Belongs to the complex I 75 kDa subunit family.</text>
</comment>
<accession>A0A9D7K6C8</accession>
<evidence type="ECO:0000313" key="16">
    <source>
        <dbReference type="EMBL" id="MBK8525392.1"/>
    </source>
</evidence>
<dbReference type="GO" id="GO:0051539">
    <property type="term" value="F:4 iron, 4 sulfur cluster binding"/>
    <property type="evidence" value="ECO:0007669"/>
    <property type="project" value="UniProtKB-KW"/>
</dbReference>
<reference evidence="16" key="1">
    <citation type="submission" date="2020-10" db="EMBL/GenBank/DDBJ databases">
        <title>Connecting structure to function with the recovery of over 1000 high-quality activated sludge metagenome-assembled genomes encoding full-length rRNA genes using long-read sequencing.</title>
        <authorList>
            <person name="Singleton C.M."/>
            <person name="Petriglieri F."/>
            <person name="Kristensen J.M."/>
            <person name="Kirkegaard R.H."/>
            <person name="Michaelsen T.Y."/>
            <person name="Andersen M.H."/>
            <person name="Karst S.M."/>
            <person name="Dueholm M.S."/>
            <person name="Nielsen P.H."/>
            <person name="Albertsen M."/>
        </authorList>
    </citation>
    <scope>NUCLEOTIDE SEQUENCE</scope>
    <source>
        <strain evidence="16">Hirt_18-Q3-R61-65_BATAC.395</strain>
    </source>
</reference>
<dbReference type="PROSITE" id="PS00642">
    <property type="entry name" value="COMPLEX1_75K_2"/>
    <property type="match status" value="1"/>
</dbReference>
<organism evidence="16 17">
    <name type="scientific">Candidatus Proximibacter danicus</name>
    <dbReference type="NCBI Taxonomy" id="2954365"/>
    <lineage>
        <taxon>Bacteria</taxon>
        <taxon>Pseudomonadati</taxon>
        <taxon>Pseudomonadota</taxon>
        <taxon>Betaproteobacteria</taxon>
        <taxon>Candidatus Proximibacter</taxon>
    </lineage>
</organism>
<dbReference type="SUPFAM" id="SSF50692">
    <property type="entry name" value="ADC-like"/>
    <property type="match status" value="1"/>
</dbReference>
<dbReference type="Pfam" id="PF13510">
    <property type="entry name" value="Fer2_4"/>
    <property type="match status" value="1"/>
</dbReference>
<evidence type="ECO:0000256" key="9">
    <source>
        <dbReference type="ARBA" id="ARBA00023014"/>
    </source>
</evidence>
<dbReference type="SUPFAM" id="SSF53706">
    <property type="entry name" value="Formate dehydrogenase/DMSO reductase, domains 1-3"/>
    <property type="match status" value="1"/>
</dbReference>
<dbReference type="Gene3D" id="3.30.70.20">
    <property type="match status" value="1"/>
</dbReference>
<evidence type="ECO:0000256" key="4">
    <source>
        <dbReference type="ARBA" id="ARBA00022714"/>
    </source>
</evidence>
<evidence type="ECO:0000256" key="1">
    <source>
        <dbReference type="ARBA" id="ARBA00001966"/>
    </source>
</evidence>
<dbReference type="SUPFAM" id="SSF54292">
    <property type="entry name" value="2Fe-2S ferredoxin-like"/>
    <property type="match status" value="1"/>
</dbReference>
<keyword evidence="5 12" id="KW-0874">Quinone</keyword>
<keyword evidence="4 12" id="KW-0001">2Fe-2S</keyword>
<dbReference type="PANTHER" id="PTHR43105">
    <property type="entry name" value="RESPIRATORY NITRATE REDUCTASE"/>
    <property type="match status" value="1"/>
</dbReference>
<dbReference type="GO" id="GO:1990204">
    <property type="term" value="C:oxidoreductase complex"/>
    <property type="evidence" value="ECO:0007669"/>
    <property type="project" value="UniProtKB-ARBA"/>
</dbReference>
<dbReference type="PANTHER" id="PTHR43105:SF13">
    <property type="entry name" value="NADH-UBIQUINONE OXIDOREDUCTASE 75 KDA SUBUNIT, MITOCHONDRIAL"/>
    <property type="match status" value="1"/>
</dbReference>
<keyword evidence="16" id="KW-0560">Oxidoreductase</keyword>
<keyword evidence="10 12" id="KW-0520">NAD</keyword>
<dbReference type="Gene3D" id="2.40.40.20">
    <property type="match status" value="1"/>
</dbReference>
<protein>
    <recommendedName>
        <fullName evidence="12">NADH-quinone oxidoreductase</fullName>
        <ecNumber evidence="12">7.1.1.-</ecNumber>
    </recommendedName>
</protein>
<dbReference type="Proteomes" id="UP000886689">
    <property type="component" value="Unassembled WGS sequence"/>
</dbReference>
<dbReference type="PROSITE" id="PS51669">
    <property type="entry name" value="4FE4S_MOW_BIS_MGD"/>
    <property type="match status" value="1"/>
</dbReference>
<dbReference type="SUPFAM" id="SSF54862">
    <property type="entry name" value="4Fe-4S ferredoxins"/>
    <property type="match status" value="1"/>
</dbReference>
<dbReference type="GO" id="GO:0051537">
    <property type="term" value="F:2 iron, 2 sulfur cluster binding"/>
    <property type="evidence" value="ECO:0007669"/>
    <property type="project" value="UniProtKB-UniRule"/>
</dbReference>
<dbReference type="GO" id="GO:0016651">
    <property type="term" value="F:oxidoreductase activity, acting on NAD(P)H"/>
    <property type="evidence" value="ECO:0007669"/>
    <property type="project" value="InterPro"/>
</dbReference>
<name>A0A9D7K6C8_9PROT</name>
<dbReference type="GO" id="GO:0043546">
    <property type="term" value="F:molybdopterin cofactor binding"/>
    <property type="evidence" value="ECO:0007669"/>
    <property type="project" value="InterPro"/>
</dbReference>
<proteinExistence type="inferred from homology"/>
<evidence type="ECO:0000256" key="11">
    <source>
        <dbReference type="ARBA" id="ARBA00047712"/>
    </source>
</evidence>
<evidence type="ECO:0000259" key="15">
    <source>
        <dbReference type="PROSITE" id="PS51839"/>
    </source>
</evidence>
<dbReference type="InterPro" id="IPR050123">
    <property type="entry name" value="Prok_molybdopt-oxidoreductase"/>
</dbReference>
<dbReference type="InterPro" id="IPR036010">
    <property type="entry name" value="2Fe-2S_ferredoxin-like_sf"/>
</dbReference>
<dbReference type="InterPro" id="IPR019574">
    <property type="entry name" value="NADH_UbQ_OxRdtase_Gsu_4Fe4S-bd"/>
</dbReference>
<dbReference type="InterPro" id="IPR001041">
    <property type="entry name" value="2Fe-2S_ferredoxin-type"/>
</dbReference>
<evidence type="ECO:0000256" key="3">
    <source>
        <dbReference type="ARBA" id="ARBA00022485"/>
    </source>
</evidence>
<dbReference type="FunFam" id="3.30.200.210:FF:000002">
    <property type="entry name" value="NADH-ubiquinone oxidoreductase 75 kDa subunit"/>
    <property type="match status" value="1"/>
</dbReference>
<gene>
    <name evidence="16" type="ORF">IPL58_15960</name>
</gene>
<dbReference type="FunFam" id="3.10.20.740:FF:000001">
    <property type="entry name" value="NADH-quinone oxidoreductase subunit G"/>
    <property type="match status" value="1"/>
</dbReference>
<dbReference type="CDD" id="cd02772">
    <property type="entry name" value="MopB_NDH-1_NuoG2"/>
    <property type="match status" value="1"/>
</dbReference>
<evidence type="ECO:0000256" key="8">
    <source>
        <dbReference type="ARBA" id="ARBA00023004"/>
    </source>
</evidence>
<dbReference type="Pfam" id="PF01568">
    <property type="entry name" value="Molydop_binding"/>
    <property type="match status" value="1"/>
</dbReference>
<dbReference type="PROSITE" id="PS00641">
    <property type="entry name" value="COMPLEX1_75K_1"/>
    <property type="match status" value="1"/>
</dbReference>
<feature type="domain" description="2Fe-2S ferredoxin-type" evidence="13">
    <location>
        <begin position="1"/>
        <end position="78"/>
    </location>
</feature>
<evidence type="ECO:0000256" key="2">
    <source>
        <dbReference type="ARBA" id="ARBA00005404"/>
    </source>
</evidence>
<dbReference type="GO" id="GO:0016020">
    <property type="term" value="C:membrane"/>
    <property type="evidence" value="ECO:0007669"/>
    <property type="project" value="InterPro"/>
</dbReference>
<evidence type="ECO:0000256" key="7">
    <source>
        <dbReference type="ARBA" id="ARBA00022967"/>
    </source>
</evidence>
<dbReference type="NCBIfam" id="TIGR01973">
    <property type="entry name" value="NuoG"/>
    <property type="match status" value="1"/>
</dbReference>
<comment type="function">
    <text evidence="12">NDH-1 shuttles electrons from NADH, via FMN and iron-sulfur (Fe-S) centers, to quinones in the respiratory chain. Couples the redox reaction to proton translocation (for every two electrons transferred, four hydrogen ions are translocated across the cytoplasmic membrane), and thus conserves the redox energy in a proton gradient.</text>
</comment>
<feature type="domain" description="4Fe-4S Mo/W bis-MGD-type" evidence="14">
    <location>
        <begin position="216"/>
        <end position="272"/>
    </location>
</feature>
<dbReference type="InterPro" id="IPR006656">
    <property type="entry name" value="Mopterin_OxRdtase"/>
</dbReference>
<dbReference type="InterPro" id="IPR009010">
    <property type="entry name" value="Asp_de-COase-like_dom_sf"/>
</dbReference>
<dbReference type="GO" id="GO:0008137">
    <property type="term" value="F:NADH dehydrogenase (ubiquinone) activity"/>
    <property type="evidence" value="ECO:0007669"/>
    <property type="project" value="UniProtKB-UniRule"/>
</dbReference>
<dbReference type="SMART" id="SM00929">
    <property type="entry name" value="NADH-G_4Fe-4S_3"/>
    <property type="match status" value="1"/>
</dbReference>
<dbReference type="InterPro" id="IPR010228">
    <property type="entry name" value="NADH_UbQ_OxRdtase_Gsu"/>
</dbReference>
<comment type="cofactor">
    <cofactor evidence="12">
        <name>[2Fe-2S] cluster</name>
        <dbReference type="ChEBI" id="CHEBI:190135"/>
    </cofactor>
    <text evidence="12">Binds 1 [2Fe-2S] cluster per subunit.</text>
</comment>
<dbReference type="FunFam" id="3.30.70.20:FF:000002">
    <property type="entry name" value="NADH-ubiquinone oxidoreductase 75 kDa subunit"/>
    <property type="match status" value="1"/>
</dbReference>
<dbReference type="Gene3D" id="3.10.20.740">
    <property type="match status" value="1"/>
</dbReference>
<dbReference type="EC" id="7.1.1.-" evidence="12"/>
<dbReference type="InterPro" id="IPR006963">
    <property type="entry name" value="Mopterin_OxRdtase_4Fe-4S_dom"/>
</dbReference>
<evidence type="ECO:0000259" key="14">
    <source>
        <dbReference type="PROSITE" id="PS51669"/>
    </source>
</evidence>
<evidence type="ECO:0000256" key="5">
    <source>
        <dbReference type="ARBA" id="ARBA00022719"/>
    </source>
</evidence>
<evidence type="ECO:0000259" key="13">
    <source>
        <dbReference type="PROSITE" id="PS51085"/>
    </source>
</evidence>